<dbReference type="InterPro" id="IPR036770">
    <property type="entry name" value="Ankyrin_rpt-contain_sf"/>
</dbReference>
<dbReference type="Pfam" id="PF12796">
    <property type="entry name" value="Ank_2"/>
    <property type="match status" value="1"/>
</dbReference>
<dbReference type="SUPFAM" id="SSF48403">
    <property type="entry name" value="Ankyrin repeat"/>
    <property type="match status" value="1"/>
</dbReference>
<dbReference type="PANTHER" id="PTHR24189">
    <property type="entry name" value="MYOTROPHIN"/>
    <property type="match status" value="1"/>
</dbReference>
<evidence type="ECO:0000313" key="5">
    <source>
        <dbReference type="Proteomes" id="UP000803844"/>
    </source>
</evidence>
<feature type="repeat" description="ANK" evidence="3">
    <location>
        <begin position="63"/>
        <end position="95"/>
    </location>
</feature>
<evidence type="ECO:0000256" key="1">
    <source>
        <dbReference type="ARBA" id="ARBA00022737"/>
    </source>
</evidence>
<dbReference type="PANTHER" id="PTHR24189:SF50">
    <property type="entry name" value="ANKYRIN REPEAT AND SOCS BOX PROTEIN 2"/>
    <property type="match status" value="1"/>
</dbReference>
<gene>
    <name evidence="4" type="ORF">M406DRAFT_260673</name>
</gene>
<dbReference type="AlphaFoldDB" id="A0A9P5CNU3"/>
<dbReference type="PROSITE" id="PS50297">
    <property type="entry name" value="ANK_REP_REGION"/>
    <property type="match status" value="2"/>
</dbReference>
<keyword evidence="2 3" id="KW-0040">ANK repeat</keyword>
<dbReference type="GeneID" id="63834516"/>
<evidence type="ECO:0000313" key="4">
    <source>
        <dbReference type="EMBL" id="KAF3764285.1"/>
    </source>
</evidence>
<name>A0A9P5CNU3_CRYP1</name>
<proteinExistence type="predicted"/>
<feature type="non-terminal residue" evidence="4">
    <location>
        <position position="122"/>
    </location>
</feature>
<dbReference type="Proteomes" id="UP000803844">
    <property type="component" value="Unassembled WGS sequence"/>
</dbReference>
<dbReference type="OrthoDB" id="20872at2759"/>
<dbReference type="RefSeq" id="XP_040775246.1">
    <property type="nucleotide sequence ID" value="XM_040917387.1"/>
</dbReference>
<dbReference type="SMART" id="SM00248">
    <property type="entry name" value="ANK"/>
    <property type="match status" value="3"/>
</dbReference>
<keyword evidence="1" id="KW-0677">Repeat</keyword>
<dbReference type="EMBL" id="MU032348">
    <property type="protein sequence ID" value="KAF3764285.1"/>
    <property type="molecule type" value="Genomic_DNA"/>
</dbReference>
<reference evidence="4" key="1">
    <citation type="journal article" date="2020" name="Phytopathology">
        <title>Genome sequence of the chestnut blight fungus Cryphonectria parasitica EP155: A fundamental resource for an archetypical invasive plant pathogen.</title>
        <authorList>
            <person name="Crouch J.A."/>
            <person name="Dawe A."/>
            <person name="Aerts A."/>
            <person name="Barry K."/>
            <person name="Churchill A.C.L."/>
            <person name="Grimwood J."/>
            <person name="Hillman B."/>
            <person name="Milgroom M.G."/>
            <person name="Pangilinan J."/>
            <person name="Smith M."/>
            <person name="Salamov A."/>
            <person name="Schmutz J."/>
            <person name="Yadav J."/>
            <person name="Grigoriev I.V."/>
            <person name="Nuss D."/>
        </authorList>
    </citation>
    <scope>NUCLEOTIDE SEQUENCE</scope>
    <source>
        <strain evidence="4">EP155</strain>
    </source>
</reference>
<protein>
    <submittedName>
        <fullName evidence="4">Ankyrin</fullName>
    </submittedName>
</protein>
<sequence length="122" mass="13459">MLLKAAETRHTDVVRLLIRRFKDFGQVYKDKQPLLIEAVKKEDLALISLLIEHGAKINWEDPTSTTPLMCAAKTGNLDIIRLLLASGADVNFAETSDNSPLFHAINSANLEIAKLFLAEGAD</sequence>
<evidence type="ECO:0000256" key="3">
    <source>
        <dbReference type="PROSITE-ProRule" id="PRU00023"/>
    </source>
</evidence>
<dbReference type="InterPro" id="IPR002110">
    <property type="entry name" value="Ankyrin_rpt"/>
</dbReference>
<organism evidence="4 5">
    <name type="scientific">Cryphonectria parasitica (strain ATCC 38755 / EP155)</name>
    <dbReference type="NCBI Taxonomy" id="660469"/>
    <lineage>
        <taxon>Eukaryota</taxon>
        <taxon>Fungi</taxon>
        <taxon>Dikarya</taxon>
        <taxon>Ascomycota</taxon>
        <taxon>Pezizomycotina</taxon>
        <taxon>Sordariomycetes</taxon>
        <taxon>Sordariomycetidae</taxon>
        <taxon>Diaporthales</taxon>
        <taxon>Cryphonectriaceae</taxon>
        <taxon>Cryphonectria-Endothia species complex</taxon>
        <taxon>Cryphonectria</taxon>
    </lineage>
</organism>
<feature type="repeat" description="ANK" evidence="3">
    <location>
        <begin position="96"/>
        <end position="122"/>
    </location>
</feature>
<dbReference type="InterPro" id="IPR050745">
    <property type="entry name" value="Multifunctional_regulatory"/>
</dbReference>
<evidence type="ECO:0000256" key="2">
    <source>
        <dbReference type="ARBA" id="ARBA00023043"/>
    </source>
</evidence>
<dbReference type="PROSITE" id="PS50088">
    <property type="entry name" value="ANK_REPEAT"/>
    <property type="match status" value="2"/>
</dbReference>
<keyword evidence="5" id="KW-1185">Reference proteome</keyword>
<accession>A0A9P5CNU3</accession>
<comment type="caution">
    <text evidence="4">The sequence shown here is derived from an EMBL/GenBank/DDBJ whole genome shotgun (WGS) entry which is preliminary data.</text>
</comment>
<dbReference type="Gene3D" id="1.25.40.20">
    <property type="entry name" value="Ankyrin repeat-containing domain"/>
    <property type="match status" value="1"/>
</dbReference>